<evidence type="ECO:0000313" key="2">
    <source>
        <dbReference type="EMBL" id="KAH9376752.1"/>
    </source>
</evidence>
<dbReference type="EMBL" id="JABSTR010000008">
    <property type="protein sequence ID" value="KAH9376752.1"/>
    <property type="molecule type" value="Genomic_DNA"/>
</dbReference>
<dbReference type="OrthoDB" id="6428282at2759"/>
<feature type="compositionally biased region" description="Polar residues" evidence="1">
    <location>
        <begin position="24"/>
        <end position="45"/>
    </location>
</feature>
<keyword evidence="3" id="KW-1185">Reference proteome</keyword>
<feature type="region of interest" description="Disordered" evidence="1">
    <location>
        <begin position="9"/>
        <end position="45"/>
    </location>
</feature>
<accession>A0A9J6GQ21</accession>
<dbReference type="AlphaFoldDB" id="A0A9J6GQ21"/>
<evidence type="ECO:0000256" key="1">
    <source>
        <dbReference type="SAM" id="MobiDB-lite"/>
    </source>
</evidence>
<name>A0A9J6GQ21_HAELO</name>
<comment type="caution">
    <text evidence="2">The sequence shown here is derived from an EMBL/GenBank/DDBJ whole genome shotgun (WGS) entry which is preliminary data.</text>
</comment>
<gene>
    <name evidence="2" type="ORF">HPB48_010952</name>
</gene>
<proteinExistence type="predicted"/>
<dbReference type="Proteomes" id="UP000821853">
    <property type="component" value="Unassembled WGS sequence"/>
</dbReference>
<organism evidence="2 3">
    <name type="scientific">Haemaphysalis longicornis</name>
    <name type="common">Bush tick</name>
    <dbReference type="NCBI Taxonomy" id="44386"/>
    <lineage>
        <taxon>Eukaryota</taxon>
        <taxon>Metazoa</taxon>
        <taxon>Ecdysozoa</taxon>
        <taxon>Arthropoda</taxon>
        <taxon>Chelicerata</taxon>
        <taxon>Arachnida</taxon>
        <taxon>Acari</taxon>
        <taxon>Parasitiformes</taxon>
        <taxon>Ixodida</taxon>
        <taxon>Ixodoidea</taxon>
        <taxon>Ixodidae</taxon>
        <taxon>Haemaphysalinae</taxon>
        <taxon>Haemaphysalis</taxon>
    </lineage>
</organism>
<evidence type="ECO:0000313" key="3">
    <source>
        <dbReference type="Proteomes" id="UP000821853"/>
    </source>
</evidence>
<protein>
    <submittedName>
        <fullName evidence="2">Uncharacterized protein</fullName>
    </submittedName>
</protein>
<dbReference type="VEuPathDB" id="VectorBase:HLOH_048899"/>
<reference evidence="2 3" key="1">
    <citation type="journal article" date="2020" name="Cell">
        <title>Large-Scale Comparative Analyses of Tick Genomes Elucidate Their Genetic Diversity and Vector Capacities.</title>
        <authorList>
            <consortium name="Tick Genome and Microbiome Consortium (TIGMIC)"/>
            <person name="Jia N."/>
            <person name="Wang J."/>
            <person name="Shi W."/>
            <person name="Du L."/>
            <person name="Sun Y."/>
            <person name="Zhan W."/>
            <person name="Jiang J.F."/>
            <person name="Wang Q."/>
            <person name="Zhang B."/>
            <person name="Ji P."/>
            <person name="Bell-Sakyi L."/>
            <person name="Cui X.M."/>
            <person name="Yuan T.T."/>
            <person name="Jiang B.G."/>
            <person name="Yang W.F."/>
            <person name="Lam T.T."/>
            <person name="Chang Q.C."/>
            <person name="Ding S.J."/>
            <person name="Wang X.J."/>
            <person name="Zhu J.G."/>
            <person name="Ruan X.D."/>
            <person name="Zhao L."/>
            <person name="Wei J.T."/>
            <person name="Ye R.Z."/>
            <person name="Que T.C."/>
            <person name="Du C.H."/>
            <person name="Zhou Y.H."/>
            <person name="Cheng J.X."/>
            <person name="Dai P.F."/>
            <person name="Guo W.B."/>
            <person name="Han X.H."/>
            <person name="Huang E.J."/>
            <person name="Li L.F."/>
            <person name="Wei W."/>
            <person name="Gao Y.C."/>
            <person name="Liu J.Z."/>
            <person name="Shao H.Z."/>
            <person name="Wang X."/>
            <person name="Wang C.C."/>
            <person name="Yang T.C."/>
            <person name="Huo Q.B."/>
            <person name="Li W."/>
            <person name="Chen H.Y."/>
            <person name="Chen S.E."/>
            <person name="Zhou L.G."/>
            <person name="Ni X.B."/>
            <person name="Tian J.H."/>
            <person name="Sheng Y."/>
            <person name="Liu T."/>
            <person name="Pan Y.S."/>
            <person name="Xia L.Y."/>
            <person name="Li J."/>
            <person name="Zhao F."/>
            <person name="Cao W.C."/>
        </authorList>
    </citation>
    <scope>NUCLEOTIDE SEQUENCE [LARGE SCALE GENOMIC DNA]</scope>
    <source>
        <strain evidence="2">HaeL-2018</strain>
    </source>
</reference>
<sequence length="171" mass="18973">MLLCSRYPQGARHTRRHQPVYVRTKSQQATPSLTPSAESVVASTSGRATNDKDVTCLSNVRGPIHRIPNVFGFIPVEYPANTRIYFDVQFFGNACRTSLPSPGLQVRVSNRTGQPQPMRARTARHSTSLVPAAVRGFLSLPASQRKPLRRGREESLELCRSYARLLLTSAP</sequence>